<keyword evidence="1" id="KW-0732">Signal</keyword>
<organism evidence="3 4">
    <name type="scientific">Talaromyces pinophilus</name>
    <name type="common">Penicillium pinophilum</name>
    <dbReference type="NCBI Taxonomy" id="128442"/>
    <lineage>
        <taxon>Eukaryota</taxon>
        <taxon>Fungi</taxon>
        <taxon>Dikarya</taxon>
        <taxon>Ascomycota</taxon>
        <taxon>Pezizomycotina</taxon>
        <taxon>Eurotiomycetes</taxon>
        <taxon>Eurotiomycetidae</taxon>
        <taxon>Eurotiales</taxon>
        <taxon>Trichocomaceae</taxon>
        <taxon>Talaromyces</taxon>
        <taxon>Talaromyces sect. Talaromyces</taxon>
    </lineage>
</organism>
<dbReference type="Pfam" id="PF06101">
    <property type="entry name" value="Vps62"/>
    <property type="match status" value="1"/>
</dbReference>
<protein>
    <submittedName>
        <fullName evidence="3">Uncharacterized protein</fullName>
    </submittedName>
</protein>
<name>A0A0B8MYL8_TALPI</name>
<dbReference type="SUPFAM" id="SSF69318">
    <property type="entry name" value="Integrin alpha N-terminal domain"/>
    <property type="match status" value="2"/>
</dbReference>
<dbReference type="EMBL" id="DF933839">
    <property type="protein sequence ID" value="GAM41966.1"/>
    <property type="molecule type" value="Genomic_DNA"/>
</dbReference>
<dbReference type="InterPro" id="IPR002110">
    <property type="entry name" value="Ankyrin_rpt"/>
</dbReference>
<feature type="repeat" description="ANK" evidence="2">
    <location>
        <begin position="115"/>
        <end position="143"/>
    </location>
</feature>
<keyword evidence="2" id="KW-0040">ANK repeat</keyword>
<dbReference type="InterPro" id="IPR036770">
    <property type="entry name" value="Ankyrin_rpt-contain_sf"/>
</dbReference>
<keyword evidence="4" id="KW-1185">Reference proteome</keyword>
<dbReference type="InterPro" id="IPR009291">
    <property type="entry name" value="Vps62"/>
</dbReference>
<evidence type="ECO:0000256" key="2">
    <source>
        <dbReference type="PROSITE-ProRule" id="PRU00023"/>
    </source>
</evidence>
<dbReference type="SUPFAM" id="SSF48403">
    <property type="entry name" value="Ankyrin repeat"/>
    <property type="match status" value="1"/>
</dbReference>
<dbReference type="PANTHER" id="PTHR48174">
    <property type="entry name" value="DUF946 FAMILY PROTEIN"/>
    <property type="match status" value="1"/>
</dbReference>
<proteinExistence type="predicted"/>
<dbReference type="PROSITE" id="PS50088">
    <property type="entry name" value="ANK_REPEAT"/>
    <property type="match status" value="1"/>
</dbReference>
<evidence type="ECO:0000313" key="3">
    <source>
        <dbReference type="EMBL" id="GAM41966.1"/>
    </source>
</evidence>
<dbReference type="InterPro" id="IPR028994">
    <property type="entry name" value="Integrin_alpha_N"/>
</dbReference>
<accession>A0A0B8MYL8</accession>
<gene>
    <name evidence="3" type="ORF">TCE0_043r15518</name>
</gene>
<reference evidence="4" key="1">
    <citation type="journal article" date="2015" name="Genome Announc.">
        <title>Draft genome sequence of Talaromyces cellulolyticus strain Y-94, a source of lignocellulosic biomass-degrading enzymes.</title>
        <authorList>
            <person name="Fujii T."/>
            <person name="Koike H."/>
            <person name="Sawayama S."/>
            <person name="Yano S."/>
            <person name="Inoue H."/>
        </authorList>
    </citation>
    <scope>NUCLEOTIDE SEQUENCE [LARGE SCALE GENOMIC DNA]</scope>
    <source>
        <strain evidence="4">Y-94</strain>
    </source>
</reference>
<dbReference type="PROSITE" id="PS50297">
    <property type="entry name" value="ANK_REP_REGION"/>
    <property type="match status" value="1"/>
</dbReference>
<dbReference type="AlphaFoldDB" id="A0A0B8MYL8"/>
<dbReference type="PANTHER" id="PTHR48174:SF5">
    <property type="entry name" value="VACUOLAR PROTEIN SORTING-ASSOCIATED PROTEIN 62"/>
    <property type="match status" value="1"/>
</dbReference>
<dbReference type="Gene3D" id="1.25.40.20">
    <property type="entry name" value="Ankyrin repeat-containing domain"/>
    <property type="match status" value="1"/>
</dbReference>
<evidence type="ECO:0000256" key="1">
    <source>
        <dbReference type="ARBA" id="ARBA00022729"/>
    </source>
</evidence>
<dbReference type="Proteomes" id="UP000053095">
    <property type="component" value="Unassembled WGS sequence"/>
</dbReference>
<dbReference type="InterPro" id="IPR013517">
    <property type="entry name" value="FG-GAP"/>
</dbReference>
<dbReference type="Pfam" id="PF13517">
    <property type="entry name" value="FG-GAP_3"/>
    <property type="match status" value="2"/>
</dbReference>
<sequence length="1008" mass="111376">MAAVLLNTACSDGEVDKVQELLSSDWKPAQRELDEALLKATLKGYATIVALLLSSGARITRPTFLTAARNKDIPIFQEFINHGWDINSTELIVQDEACACWFLDRGADPNKQSDRGFTPLASAALYPSTTVIELLISHGAKLDPDALFLAADGLDDMVCIALNGDTYFHINAGNLGFIDGGLWKPNEGSPQDRVRLADIDGDGRADYCTIADNGDITCWRNGGQGDHPEYWQPLGIIFTGKGFGDVNGVRFFDLNGDGRDDWLWVDDTGKTWTYTNNRGCKTDTLEPLWRPGSNADGGDYTHAGMGHYVGRDAIYFAKVCGVPEAFSLGGRADYVWISTSYTEPTSGSGSGLWQYEFNLWQNMGSGATKLKGRPPYENKQTYCFYLEPAAINIFINLAADGDRYCNMLGHANGAMDYVWVHSTGYVILYESFGGAFPPQPPYWGPHYQIWSASDFYGSEIDRRDLHLADWEGDGLCDIIYVNPDNGEMDVWLNQYQKGGDITKWTHVTDMGPRGTLTPCPEKRGIGIYDLAVRFADIDGNGRADYLCIEKDGRTWGYLNNDDGGLTYISQFKKTEDKDRANLRWVDVNGDGRDDLLWVDKFNGDATVWYNEGPIPASDSAYTWSYQGPLYEGTNQGSCMHYPDLNGDGRADMTFVDSLTNTATTWFNMCPGEGESDNALHLIPSSQRDALPDYAITYAPLTYLYSEEKWFPSDIKTHLQNVQPEVNYVASGTSGSVTLDTLSTYASDVYLTASDGPILNPLNNTPAWALSDYGIPDSTGLSAAPGTIIAAEKNSTTTDVFYFHFYSYNYGGTILGVNNDDHVGDWEHVMIRFVNGEPYAIYCSEHSAGSAFYWDVVTFDGDRPITYVGYGGHANYVTAGTQEYTIALGLITDHTDAGYLWDMTLNYRGYWYDVGNAEFSVASGAGIGASEEADETATWLSWEGQWGDEEYPDDFLDDLKTGQWCISSECHYTSGPTGPVAKNLGRTTMCQNDDNCTIFDNINDLTTQS</sequence>
<evidence type="ECO:0000313" key="4">
    <source>
        <dbReference type="Proteomes" id="UP000053095"/>
    </source>
</evidence>
<dbReference type="SMART" id="SM00248">
    <property type="entry name" value="ANK"/>
    <property type="match status" value="3"/>
</dbReference>